<dbReference type="Pfam" id="PF00015">
    <property type="entry name" value="MCPsignal"/>
    <property type="match status" value="1"/>
</dbReference>
<proteinExistence type="inferred from homology"/>
<protein>
    <submittedName>
        <fullName evidence="10">Methyl-accepting chemotaxis protein</fullName>
    </submittedName>
</protein>
<dbReference type="PROSITE" id="PS50885">
    <property type="entry name" value="HAMP"/>
    <property type="match status" value="1"/>
</dbReference>
<dbReference type="SMART" id="SM00283">
    <property type="entry name" value="MA"/>
    <property type="match status" value="1"/>
</dbReference>
<accession>A0ABV6DGQ2</accession>
<dbReference type="Gene3D" id="1.10.287.950">
    <property type="entry name" value="Methyl-accepting chemotaxis protein"/>
    <property type="match status" value="1"/>
</dbReference>
<evidence type="ECO:0000259" key="9">
    <source>
        <dbReference type="PROSITE" id="PS50885"/>
    </source>
</evidence>
<reference evidence="10 11" key="1">
    <citation type="submission" date="2024-09" db="EMBL/GenBank/DDBJ databases">
        <authorList>
            <person name="Sun Q."/>
            <person name="Mori K."/>
        </authorList>
    </citation>
    <scope>NUCLEOTIDE SEQUENCE [LARGE SCALE GENOMIC DNA]</scope>
    <source>
        <strain evidence="10 11">CCM 7759</strain>
    </source>
</reference>
<dbReference type="Proteomes" id="UP001589776">
    <property type="component" value="Unassembled WGS sequence"/>
</dbReference>
<comment type="subcellular location">
    <subcellularLocation>
        <location evidence="1">Cell membrane</location>
    </subcellularLocation>
</comment>
<evidence type="ECO:0000256" key="6">
    <source>
        <dbReference type="PROSITE-ProRule" id="PRU00284"/>
    </source>
</evidence>
<evidence type="ECO:0000256" key="2">
    <source>
        <dbReference type="ARBA" id="ARBA00022475"/>
    </source>
</evidence>
<feature type="domain" description="HAMP" evidence="9">
    <location>
        <begin position="62"/>
        <end position="114"/>
    </location>
</feature>
<evidence type="ECO:0000256" key="1">
    <source>
        <dbReference type="ARBA" id="ARBA00004236"/>
    </source>
</evidence>
<evidence type="ECO:0000256" key="5">
    <source>
        <dbReference type="ARBA" id="ARBA00029447"/>
    </source>
</evidence>
<dbReference type="SMART" id="SM00304">
    <property type="entry name" value="HAMP"/>
    <property type="match status" value="1"/>
</dbReference>
<evidence type="ECO:0000256" key="7">
    <source>
        <dbReference type="SAM" id="Phobius"/>
    </source>
</evidence>
<feature type="transmembrane region" description="Helical" evidence="7">
    <location>
        <begin position="40"/>
        <end position="57"/>
    </location>
</feature>
<dbReference type="PANTHER" id="PTHR32089">
    <property type="entry name" value="METHYL-ACCEPTING CHEMOTAXIS PROTEIN MCPB"/>
    <property type="match status" value="1"/>
</dbReference>
<evidence type="ECO:0000313" key="11">
    <source>
        <dbReference type="Proteomes" id="UP001589776"/>
    </source>
</evidence>
<sequence>MNKLSSLSFWSKVLIGCYLIASLFALDIVLVLVLPASAKWLGILIAAALLAATYPIARRLESSLSDSISELTRVAGAIAKGDFTQKVPVTSSDALGELATSLNQMTDKLRGILTETMRISGSVYEVGSDIFQKNDDLRGVLEQVNVSAHELATGAGQISEEISEASQTTKDIEERISGYAQSTQQMSGKSDETLQLVEKGRRAVELQSEGTKTNVQVTAQIAETIDRLAEQAKGISTITHAISEIAEQTNLLSLNASIEAARAGEHGRGFAVVAQQVRKLAEESSTMTKEVFQLVRGIETGISATLQQMKINEQVVHKQSELIVETKGVFSQVVESVTYMAEEIRRFADESQSMLQSAKQIAASMENISAITEQSAASTEEMSASMNEQIAAVAEVVGKSEQMTRIAGELRKTVQIFKL</sequence>
<dbReference type="PANTHER" id="PTHR32089:SF112">
    <property type="entry name" value="LYSOZYME-LIKE PROTEIN-RELATED"/>
    <property type="match status" value="1"/>
</dbReference>
<name>A0ABV6DGQ2_9BACL</name>
<dbReference type="RefSeq" id="WP_377468827.1">
    <property type="nucleotide sequence ID" value="NZ_JBHLWN010000022.1"/>
</dbReference>
<keyword evidence="7" id="KW-0812">Transmembrane</keyword>
<keyword evidence="3 7" id="KW-0472">Membrane</keyword>
<dbReference type="CDD" id="cd06225">
    <property type="entry name" value="HAMP"/>
    <property type="match status" value="1"/>
</dbReference>
<gene>
    <name evidence="10" type="ORF">ACFFK0_05025</name>
</gene>
<evidence type="ECO:0000313" key="10">
    <source>
        <dbReference type="EMBL" id="MFC0211823.1"/>
    </source>
</evidence>
<dbReference type="InterPro" id="IPR004089">
    <property type="entry name" value="MCPsignal_dom"/>
</dbReference>
<evidence type="ECO:0000259" key="8">
    <source>
        <dbReference type="PROSITE" id="PS50111"/>
    </source>
</evidence>
<dbReference type="SUPFAM" id="SSF58104">
    <property type="entry name" value="Methyl-accepting chemotaxis protein (MCP) signaling domain"/>
    <property type="match status" value="1"/>
</dbReference>
<organism evidence="10 11">
    <name type="scientific">Paenibacillus chartarius</name>
    <dbReference type="NCBI Taxonomy" id="747481"/>
    <lineage>
        <taxon>Bacteria</taxon>
        <taxon>Bacillati</taxon>
        <taxon>Bacillota</taxon>
        <taxon>Bacilli</taxon>
        <taxon>Bacillales</taxon>
        <taxon>Paenibacillaceae</taxon>
        <taxon>Paenibacillus</taxon>
    </lineage>
</organism>
<dbReference type="Gene3D" id="6.10.340.10">
    <property type="match status" value="1"/>
</dbReference>
<keyword evidence="2" id="KW-1003">Cell membrane</keyword>
<evidence type="ECO:0000256" key="3">
    <source>
        <dbReference type="ARBA" id="ARBA00023136"/>
    </source>
</evidence>
<keyword evidence="4 6" id="KW-0807">Transducer</keyword>
<comment type="caution">
    <text evidence="10">The sequence shown here is derived from an EMBL/GenBank/DDBJ whole genome shotgun (WGS) entry which is preliminary data.</text>
</comment>
<evidence type="ECO:0000256" key="4">
    <source>
        <dbReference type="ARBA" id="ARBA00023224"/>
    </source>
</evidence>
<feature type="domain" description="Methyl-accepting transducer" evidence="8">
    <location>
        <begin position="133"/>
        <end position="383"/>
    </location>
</feature>
<comment type="similarity">
    <text evidence="5">Belongs to the methyl-accepting chemotaxis (MCP) protein family.</text>
</comment>
<dbReference type="PROSITE" id="PS50111">
    <property type="entry name" value="CHEMOTAXIS_TRANSDUC_2"/>
    <property type="match status" value="1"/>
</dbReference>
<dbReference type="InterPro" id="IPR003660">
    <property type="entry name" value="HAMP_dom"/>
</dbReference>
<keyword evidence="11" id="KW-1185">Reference proteome</keyword>
<dbReference type="EMBL" id="JBHLWN010000022">
    <property type="protein sequence ID" value="MFC0211823.1"/>
    <property type="molecule type" value="Genomic_DNA"/>
</dbReference>
<dbReference type="Pfam" id="PF00672">
    <property type="entry name" value="HAMP"/>
    <property type="match status" value="1"/>
</dbReference>
<feature type="transmembrane region" description="Helical" evidence="7">
    <location>
        <begin position="12"/>
        <end position="34"/>
    </location>
</feature>
<keyword evidence="7" id="KW-1133">Transmembrane helix</keyword>